<comment type="caution">
    <text evidence="2">The sequence shown here is derived from an EMBL/GenBank/DDBJ whole genome shotgun (WGS) entry which is preliminary data.</text>
</comment>
<feature type="domain" description="PIN" evidence="1">
    <location>
        <begin position="2"/>
        <end position="123"/>
    </location>
</feature>
<evidence type="ECO:0000313" key="3">
    <source>
        <dbReference type="Proteomes" id="UP001282284"/>
    </source>
</evidence>
<dbReference type="SMART" id="SM00670">
    <property type="entry name" value="PINc"/>
    <property type="match status" value="1"/>
</dbReference>
<evidence type="ECO:0000259" key="1">
    <source>
        <dbReference type="SMART" id="SM00670"/>
    </source>
</evidence>
<organism evidence="2 3">
    <name type="scientific">Sporosarcina saromensis</name>
    <dbReference type="NCBI Taxonomy" id="359365"/>
    <lineage>
        <taxon>Bacteria</taxon>
        <taxon>Bacillati</taxon>
        <taxon>Bacillota</taxon>
        <taxon>Bacilli</taxon>
        <taxon>Bacillales</taxon>
        <taxon>Caryophanaceae</taxon>
        <taxon>Sporosarcina</taxon>
    </lineage>
</organism>
<dbReference type="InterPro" id="IPR002716">
    <property type="entry name" value="PIN_dom"/>
</dbReference>
<reference evidence="2 3" key="1">
    <citation type="submission" date="2023-06" db="EMBL/GenBank/DDBJ databases">
        <title>Sporosarcina sp. nov., isolated from Korean traditional fermented seafood 'Jeotgal'.</title>
        <authorList>
            <person name="Yang A.I."/>
            <person name="Shin N.-R."/>
        </authorList>
    </citation>
    <scope>NUCLEOTIDE SEQUENCE [LARGE SCALE GENOMIC DNA]</scope>
    <source>
        <strain evidence="2 3">KCTC13119</strain>
    </source>
</reference>
<dbReference type="Proteomes" id="UP001282284">
    <property type="component" value="Unassembled WGS sequence"/>
</dbReference>
<proteinExistence type="predicted"/>
<dbReference type="InterPro" id="IPR002850">
    <property type="entry name" value="PIN_toxin-like"/>
</dbReference>
<keyword evidence="3" id="KW-1185">Reference proteome</keyword>
<dbReference type="Pfam" id="PF13470">
    <property type="entry name" value="PIN_3"/>
    <property type="match status" value="1"/>
</dbReference>
<dbReference type="RefSeq" id="WP_317943147.1">
    <property type="nucleotide sequence ID" value="NZ_JAUBDI010000005.1"/>
</dbReference>
<evidence type="ECO:0000313" key="2">
    <source>
        <dbReference type="EMBL" id="MDW0113055.1"/>
    </source>
</evidence>
<dbReference type="InterPro" id="IPR029060">
    <property type="entry name" value="PIN-like_dom_sf"/>
</dbReference>
<dbReference type="EMBL" id="JAUBDI010000005">
    <property type="protein sequence ID" value="MDW0113055.1"/>
    <property type="molecule type" value="Genomic_DNA"/>
</dbReference>
<name>A0ABU4G7V3_9BACL</name>
<accession>A0ABU4G7V3</accession>
<gene>
    <name evidence="2" type="ORF">QT711_07640</name>
</gene>
<protein>
    <submittedName>
        <fullName evidence="2">Toxin-antitoxin system toxin component, PIN family</fullName>
    </submittedName>
</protein>
<dbReference type="PANTHER" id="PTHR34610">
    <property type="entry name" value="SSL7007 PROTEIN"/>
    <property type="match status" value="1"/>
</dbReference>
<dbReference type="PANTHER" id="PTHR34610:SF3">
    <property type="entry name" value="SSL7007 PROTEIN"/>
    <property type="match status" value="1"/>
</dbReference>
<sequence length="150" mass="17363">MIKVVFDTNVIIDGLLGHRSDCEEIIDCFNAGIFRAAFSQETIGELMYITKKIANQELQLEEEKIAFLLYIADMFFYSKSVNTLKIRGNLEVYCNDKFDDMFLECSYAGQVHYLVTNDTKSGLLDINCYEFKIVPSIEFLEHMKGYKHPQ</sequence>
<dbReference type="SUPFAM" id="SSF88723">
    <property type="entry name" value="PIN domain-like"/>
    <property type="match status" value="1"/>
</dbReference>
<dbReference type="NCBIfam" id="TIGR00305">
    <property type="entry name" value="putative toxin-antitoxin system toxin component, PIN family"/>
    <property type="match status" value="1"/>
</dbReference>